<comment type="caution">
    <text evidence="2">The sequence shown here is derived from an EMBL/GenBank/DDBJ whole genome shotgun (WGS) entry which is preliminary data.</text>
</comment>
<proteinExistence type="predicted"/>
<dbReference type="AlphaFoldDB" id="A0A821VM57"/>
<accession>A0A821VM57</accession>
<sequence length="334" mass="36707">DDESQYSKKNTRYQDSQLKGQSNEYQSKTKNLFYHNQNDSSIAINLLNESDFEMRKPSTTNNTQSSIQNRTSTTTKKPQLVPPIATATVTTIQAPIIDLLGDDDGFTPYVQAPTTHSPLDDDFGQFHEASTGSVPPLTPPASTTQQSSIWPTSTIPVLPATSLTTTTPFDPFDLLSGTNTATNDLLHPMNSPPATTNKSLPSDIDLFMMPSQPTQQPSMFFPAQQQQSFVRPQMFQQPMMFPPNQQQFNRPNNNSFNNTWTSTQGKIDISLNNLIPHTRGDAQKSSLPLNQLLSPTSSTSGGFPSSAMMNNNTQSMFSNASFSMNLAGNPAKLK</sequence>
<feature type="compositionally biased region" description="Polar residues" evidence="1">
    <location>
        <begin position="13"/>
        <end position="28"/>
    </location>
</feature>
<evidence type="ECO:0000256" key="1">
    <source>
        <dbReference type="SAM" id="MobiDB-lite"/>
    </source>
</evidence>
<dbReference type="Proteomes" id="UP000663838">
    <property type="component" value="Unassembled WGS sequence"/>
</dbReference>
<feature type="region of interest" description="Disordered" evidence="1">
    <location>
        <begin position="54"/>
        <end position="78"/>
    </location>
</feature>
<name>A0A821VM57_9BILA</name>
<feature type="non-terminal residue" evidence="2">
    <location>
        <position position="1"/>
    </location>
</feature>
<organism evidence="2 3">
    <name type="scientific">Rotaria socialis</name>
    <dbReference type="NCBI Taxonomy" id="392032"/>
    <lineage>
        <taxon>Eukaryota</taxon>
        <taxon>Metazoa</taxon>
        <taxon>Spiralia</taxon>
        <taxon>Gnathifera</taxon>
        <taxon>Rotifera</taxon>
        <taxon>Eurotatoria</taxon>
        <taxon>Bdelloidea</taxon>
        <taxon>Philodinida</taxon>
        <taxon>Philodinidae</taxon>
        <taxon>Rotaria</taxon>
    </lineage>
</organism>
<feature type="region of interest" description="Disordered" evidence="1">
    <location>
        <begin position="112"/>
        <end position="148"/>
    </location>
</feature>
<reference evidence="2" key="1">
    <citation type="submission" date="2021-02" db="EMBL/GenBank/DDBJ databases">
        <authorList>
            <person name="Nowell W R."/>
        </authorList>
    </citation>
    <scope>NUCLEOTIDE SEQUENCE</scope>
</reference>
<feature type="region of interest" description="Disordered" evidence="1">
    <location>
        <begin position="1"/>
        <end position="28"/>
    </location>
</feature>
<evidence type="ECO:0000313" key="3">
    <source>
        <dbReference type="Proteomes" id="UP000663838"/>
    </source>
</evidence>
<gene>
    <name evidence="2" type="ORF">TOA249_LOCUS31257</name>
</gene>
<protein>
    <submittedName>
        <fullName evidence="2">Uncharacterized protein</fullName>
    </submittedName>
</protein>
<feature type="compositionally biased region" description="Polar residues" evidence="1">
    <location>
        <begin position="57"/>
        <end position="77"/>
    </location>
</feature>
<evidence type="ECO:0000313" key="2">
    <source>
        <dbReference type="EMBL" id="CAF4909093.1"/>
    </source>
</evidence>
<dbReference type="EMBL" id="CAJOBS010006106">
    <property type="protein sequence ID" value="CAF4909093.1"/>
    <property type="molecule type" value="Genomic_DNA"/>
</dbReference>